<feature type="non-terminal residue" evidence="2">
    <location>
        <position position="1"/>
    </location>
</feature>
<name>A0A0B7C2Y9_9EUPU</name>
<organism evidence="2">
    <name type="scientific">Arion vulgaris</name>
    <dbReference type="NCBI Taxonomy" id="1028688"/>
    <lineage>
        <taxon>Eukaryota</taxon>
        <taxon>Metazoa</taxon>
        <taxon>Spiralia</taxon>
        <taxon>Lophotrochozoa</taxon>
        <taxon>Mollusca</taxon>
        <taxon>Gastropoda</taxon>
        <taxon>Heterobranchia</taxon>
        <taxon>Euthyneura</taxon>
        <taxon>Panpulmonata</taxon>
        <taxon>Eupulmonata</taxon>
        <taxon>Stylommatophora</taxon>
        <taxon>Helicina</taxon>
        <taxon>Arionoidea</taxon>
        <taxon>Arionidae</taxon>
        <taxon>Arion</taxon>
    </lineage>
</organism>
<reference evidence="2" key="1">
    <citation type="submission" date="2014-12" db="EMBL/GenBank/DDBJ databases">
        <title>Insight into the proteome of Arion vulgaris.</title>
        <authorList>
            <person name="Aradska J."/>
            <person name="Bulat T."/>
            <person name="Smidak R."/>
            <person name="Sarate P."/>
            <person name="Gangsoo J."/>
            <person name="Sialana F."/>
            <person name="Bilban M."/>
            <person name="Lubec G."/>
        </authorList>
    </citation>
    <scope>NUCLEOTIDE SEQUENCE</scope>
    <source>
        <tissue evidence="2">Skin</tissue>
    </source>
</reference>
<dbReference type="EMBL" id="HACG01052702">
    <property type="protein sequence ID" value="CEK99573.1"/>
    <property type="molecule type" value="Transcribed_RNA"/>
</dbReference>
<protein>
    <submittedName>
        <fullName evidence="2">Uncharacterized protein</fullName>
    </submittedName>
</protein>
<dbReference type="AlphaFoldDB" id="A0A0B7C2Y9"/>
<feature type="compositionally biased region" description="Polar residues" evidence="1">
    <location>
        <begin position="45"/>
        <end position="55"/>
    </location>
</feature>
<evidence type="ECO:0000313" key="2">
    <source>
        <dbReference type="EMBL" id="CEK99573.1"/>
    </source>
</evidence>
<gene>
    <name evidence="2" type="primary">ORF221598</name>
</gene>
<proteinExistence type="predicted"/>
<evidence type="ECO:0000256" key="1">
    <source>
        <dbReference type="SAM" id="MobiDB-lite"/>
    </source>
</evidence>
<accession>A0A0B7C2Y9</accession>
<sequence length="77" mass="8563">KHQKLKDKEDIADCAAGETLTTRTAYKTSFETVVGVKSTAFVQTQTQDSKLSNHIQYKHRSHPDSQSGSHDSKSDVK</sequence>
<feature type="non-terminal residue" evidence="2">
    <location>
        <position position="77"/>
    </location>
</feature>
<feature type="region of interest" description="Disordered" evidence="1">
    <location>
        <begin position="45"/>
        <end position="77"/>
    </location>
</feature>